<dbReference type="Proteomes" id="UP001516023">
    <property type="component" value="Unassembled WGS sequence"/>
</dbReference>
<feature type="non-terminal residue" evidence="1">
    <location>
        <position position="64"/>
    </location>
</feature>
<reference evidence="1 2" key="1">
    <citation type="journal article" date="2020" name="G3 (Bethesda)">
        <title>Improved Reference Genome for Cyclotella cryptica CCMP332, a Model for Cell Wall Morphogenesis, Salinity Adaptation, and Lipid Production in Diatoms (Bacillariophyta).</title>
        <authorList>
            <person name="Roberts W.R."/>
            <person name="Downey K.M."/>
            <person name="Ruck E.C."/>
            <person name="Traller J.C."/>
            <person name="Alverson A.J."/>
        </authorList>
    </citation>
    <scope>NUCLEOTIDE SEQUENCE [LARGE SCALE GENOMIC DNA]</scope>
    <source>
        <strain evidence="1 2">CCMP332</strain>
    </source>
</reference>
<evidence type="ECO:0000313" key="2">
    <source>
        <dbReference type="Proteomes" id="UP001516023"/>
    </source>
</evidence>
<keyword evidence="2" id="KW-1185">Reference proteome</keyword>
<proteinExistence type="predicted"/>
<dbReference type="EMBL" id="JABMIG020000040">
    <property type="protein sequence ID" value="KAL3799310.1"/>
    <property type="molecule type" value="Genomic_DNA"/>
</dbReference>
<evidence type="ECO:0000313" key="1">
    <source>
        <dbReference type="EMBL" id="KAL3799310.1"/>
    </source>
</evidence>
<organism evidence="1 2">
    <name type="scientific">Cyclotella cryptica</name>
    <dbReference type="NCBI Taxonomy" id="29204"/>
    <lineage>
        <taxon>Eukaryota</taxon>
        <taxon>Sar</taxon>
        <taxon>Stramenopiles</taxon>
        <taxon>Ochrophyta</taxon>
        <taxon>Bacillariophyta</taxon>
        <taxon>Coscinodiscophyceae</taxon>
        <taxon>Thalassiosirophycidae</taxon>
        <taxon>Stephanodiscales</taxon>
        <taxon>Stephanodiscaceae</taxon>
        <taxon>Cyclotella</taxon>
    </lineage>
</organism>
<dbReference type="AlphaFoldDB" id="A0ABD3QFZ1"/>
<accession>A0ABD3QFZ1</accession>
<protein>
    <submittedName>
        <fullName evidence="1">Uncharacterized protein</fullName>
    </submittedName>
</protein>
<sequence length="64" mass="7279">MSTSSGIIKVQICTQERSTQMDQFPFKNQFGCQKYFLSFKISLHFREAPGVLGTSESKLPSPQY</sequence>
<comment type="caution">
    <text evidence="1">The sequence shown here is derived from an EMBL/GenBank/DDBJ whole genome shotgun (WGS) entry which is preliminary data.</text>
</comment>
<gene>
    <name evidence="1" type="ORF">HJC23_013035</name>
</gene>
<name>A0ABD3QFZ1_9STRA</name>